<feature type="domain" description="PLAT" evidence="6">
    <location>
        <begin position="10"/>
        <end position="133"/>
    </location>
</feature>
<evidence type="ECO:0000259" key="7">
    <source>
        <dbReference type="PROSITE" id="PS51393"/>
    </source>
</evidence>
<dbReference type="PROSITE" id="PS50095">
    <property type="entry name" value="PLAT"/>
    <property type="match status" value="1"/>
</dbReference>
<dbReference type="Gene3D" id="2.40.180.10">
    <property type="entry name" value="Catalase core domain"/>
    <property type="match status" value="1"/>
</dbReference>
<evidence type="ECO:0000256" key="3">
    <source>
        <dbReference type="ARBA" id="ARBA00023002"/>
    </source>
</evidence>
<dbReference type="Proteomes" id="UP001283361">
    <property type="component" value="Unassembled WGS sequence"/>
</dbReference>
<dbReference type="AlphaFoldDB" id="A0AAE0Y9M0"/>
<comment type="caution">
    <text evidence="8">The sequence shown here is derived from an EMBL/GenBank/DDBJ whole genome shotgun (WGS) entry which is preliminary data.</text>
</comment>
<dbReference type="PROSITE" id="PS51393">
    <property type="entry name" value="LIPOXYGENASE_3"/>
    <property type="match status" value="1"/>
</dbReference>
<dbReference type="InterPro" id="IPR000907">
    <property type="entry name" value="LipOase"/>
</dbReference>
<dbReference type="GO" id="GO:0034440">
    <property type="term" value="P:lipid oxidation"/>
    <property type="evidence" value="ECO:0007669"/>
    <property type="project" value="InterPro"/>
</dbReference>
<dbReference type="PANTHER" id="PTHR11771">
    <property type="entry name" value="LIPOXYGENASE"/>
    <property type="match status" value="1"/>
</dbReference>
<dbReference type="Gene3D" id="3.10.450.60">
    <property type="match status" value="1"/>
</dbReference>
<dbReference type="InterPro" id="IPR013819">
    <property type="entry name" value="LipOase_C"/>
</dbReference>
<evidence type="ECO:0000259" key="6">
    <source>
        <dbReference type="PROSITE" id="PS50095"/>
    </source>
</evidence>
<dbReference type="SUPFAM" id="SSF49723">
    <property type="entry name" value="Lipase/lipooxygenase domain (PLAT/LH2 domain)"/>
    <property type="match status" value="1"/>
</dbReference>
<reference evidence="8" key="1">
    <citation type="journal article" date="2023" name="G3 (Bethesda)">
        <title>A reference genome for the long-term kleptoplast-retaining sea slug Elysia crispata morphotype clarki.</title>
        <authorList>
            <person name="Eastman K.E."/>
            <person name="Pendleton A.L."/>
            <person name="Shaikh M.A."/>
            <person name="Suttiyut T."/>
            <person name="Ogas R."/>
            <person name="Tomko P."/>
            <person name="Gavelis G."/>
            <person name="Widhalm J.R."/>
            <person name="Wisecaver J.H."/>
        </authorList>
    </citation>
    <scope>NUCLEOTIDE SEQUENCE</scope>
    <source>
        <strain evidence="8">ECLA1</strain>
    </source>
</reference>
<keyword evidence="4" id="KW-0443">Lipid metabolism</keyword>
<dbReference type="GO" id="GO:0016702">
    <property type="term" value="F:oxidoreductase activity, acting on single donors with incorporation of molecular oxygen, incorporation of two atoms of oxygen"/>
    <property type="evidence" value="ECO:0007669"/>
    <property type="project" value="InterPro"/>
</dbReference>
<name>A0AAE0Y9M0_9GAST</name>
<keyword evidence="2" id="KW-0223">Dioxygenase</keyword>
<keyword evidence="9" id="KW-1185">Reference proteome</keyword>
<evidence type="ECO:0000256" key="5">
    <source>
        <dbReference type="PROSITE-ProRule" id="PRU00152"/>
    </source>
</evidence>
<evidence type="ECO:0000313" key="8">
    <source>
        <dbReference type="EMBL" id="KAK3737980.1"/>
    </source>
</evidence>
<dbReference type="InterPro" id="IPR036392">
    <property type="entry name" value="PLAT/LH2_dom_sf"/>
</dbReference>
<keyword evidence="3" id="KW-0560">Oxidoreductase</keyword>
<dbReference type="SMART" id="SM00308">
    <property type="entry name" value="LH2"/>
    <property type="match status" value="1"/>
</dbReference>
<dbReference type="Pfam" id="PF01477">
    <property type="entry name" value="PLAT"/>
    <property type="match status" value="1"/>
</dbReference>
<dbReference type="InterPro" id="IPR001024">
    <property type="entry name" value="PLAT/LH2_dom"/>
</dbReference>
<keyword evidence="1" id="KW-0479">Metal-binding</keyword>
<dbReference type="Pfam" id="PF00305">
    <property type="entry name" value="Lipoxygenase"/>
    <property type="match status" value="1"/>
</dbReference>
<evidence type="ECO:0000256" key="1">
    <source>
        <dbReference type="ARBA" id="ARBA00022723"/>
    </source>
</evidence>
<feature type="domain" description="Lipoxygenase" evidence="7">
    <location>
        <begin position="127"/>
        <end position="677"/>
    </location>
</feature>
<dbReference type="GO" id="GO:0046872">
    <property type="term" value="F:metal ion binding"/>
    <property type="evidence" value="ECO:0007669"/>
    <property type="project" value="UniProtKB-KW"/>
</dbReference>
<dbReference type="InterPro" id="IPR036226">
    <property type="entry name" value="LipOase_C_sf"/>
</dbReference>
<accession>A0AAE0Y9M0</accession>
<gene>
    <name evidence="8" type="ORF">RRG08_010028</name>
</gene>
<sequence length="677" mass="77347">MGCCCSKKEAVYVIHVWTGDRRNAGTDSNVYLILYEDQGYYSRPIKLDHFERDDLERGYLDSFHVARKEIGHLQRMGRIARIELWKDNAWGGPDWFVDRIQVENRVTGDLFMFPIYRWITAHNHYQIKHLDTSLPQFDEYLEQRKKELQEKKEAYQFVQKVPRGPAQVKDLPLDEQFSFENQWNLAEKISNLVSTDDYAKIAEGDEFDSFDSFWKLYGSTTFPEPLTAHEWRSDLHFGHQRVAGLNHSLIRCITAIPDKLQVTDGMLDAFLDGLSLSNALASKSLFICDLEILEGVPVRDNFVLCAPIGLFYLNAFKELQPVAIQLFQEPGPGNPVFTPRCDPMTWNLVKIWFNNADSAVHQANNLGMTNFLLEGIAVATHRNLSQSHPIFKLLATHFLYLLSINNKGLDYIMKEGGFLDTCTNYGRKGLFTIIEKSLSRWYMDQEGDLIKDLSNRGVVESSVLPNYPYRDDALLLHSVISKYVNGYVELYYPESELLHQDEEIQAWVAELVKERNGSQGGVGILGVPGNGKIETTGQLKQILTCIIFTCSVQNASLTSPQYDEYAFPPNYPALLKGRPPSDSSAYTREKDVVSCLPDRKSVLEIIALTKILASRDNCSRLGEYDVQFVFEPHALQLLQDFEADLLEAAEMIKEKITHRFPPYSYLNPEIVSNTIRV</sequence>
<organism evidence="8 9">
    <name type="scientific">Elysia crispata</name>
    <name type="common">lettuce slug</name>
    <dbReference type="NCBI Taxonomy" id="231223"/>
    <lineage>
        <taxon>Eukaryota</taxon>
        <taxon>Metazoa</taxon>
        <taxon>Spiralia</taxon>
        <taxon>Lophotrochozoa</taxon>
        <taxon>Mollusca</taxon>
        <taxon>Gastropoda</taxon>
        <taxon>Heterobranchia</taxon>
        <taxon>Euthyneura</taxon>
        <taxon>Panpulmonata</taxon>
        <taxon>Sacoglossa</taxon>
        <taxon>Placobranchoidea</taxon>
        <taxon>Plakobranchidae</taxon>
        <taxon>Elysia</taxon>
    </lineage>
</organism>
<dbReference type="SUPFAM" id="SSF48484">
    <property type="entry name" value="Lipoxigenase"/>
    <property type="match status" value="1"/>
</dbReference>
<evidence type="ECO:0000256" key="2">
    <source>
        <dbReference type="ARBA" id="ARBA00022964"/>
    </source>
</evidence>
<dbReference type="Gene3D" id="1.20.245.10">
    <property type="entry name" value="Lipoxygenase-1, Domain 5"/>
    <property type="match status" value="1"/>
</dbReference>
<protein>
    <submittedName>
        <fullName evidence="8">Uncharacterized protein</fullName>
    </submittedName>
</protein>
<proteinExistence type="predicted"/>
<dbReference type="EMBL" id="JAWDGP010006608">
    <property type="protein sequence ID" value="KAK3737980.1"/>
    <property type="molecule type" value="Genomic_DNA"/>
</dbReference>
<evidence type="ECO:0000313" key="9">
    <source>
        <dbReference type="Proteomes" id="UP001283361"/>
    </source>
</evidence>
<comment type="caution">
    <text evidence="5">Lacks conserved residue(s) required for the propagation of feature annotation.</text>
</comment>
<evidence type="ECO:0000256" key="4">
    <source>
        <dbReference type="ARBA" id="ARBA00023098"/>
    </source>
</evidence>